<organism evidence="1 2">
    <name type="scientific">Sutcliffiella horikoshii</name>
    <dbReference type="NCBI Taxonomy" id="79883"/>
    <lineage>
        <taxon>Bacteria</taxon>
        <taxon>Bacillati</taxon>
        <taxon>Bacillota</taxon>
        <taxon>Bacilli</taxon>
        <taxon>Bacillales</taxon>
        <taxon>Bacillaceae</taxon>
        <taxon>Sutcliffiella</taxon>
    </lineage>
</organism>
<name>A0ABN4ZM27_9BACI</name>
<proteinExistence type="predicted"/>
<sequence>MCSNYFYSNSLLPYNPSVRFPGAVLEPNLGATKKSVYEFKYWIDTAVDFRKWLRFPRGAA</sequence>
<gene>
    <name evidence="1" type="ORF">B4U37_16565</name>
</gene>
<reference evidence="1 2" key="1">
    <citation type="submission" date="2017-04" db="EMBL/GenBank/DDBJ databases">
        <title>Complete Genome Sequence of the Bacillus horikoshii 20a strain from Cuatro Cienegas, Coahuila, Mexico.</title>
        <authorList>
            <person name="Zarza E."/>
            <person name="Alcaraz L.D."/>
            <person name="Aguilar-Salinas B."/>
            <person name="Islas A."/>
            <person name="Olmedo-Alvarez G."/>
        </authorList>
    </citation>
    <scope>NUCLEOTIDE SEQUENCE [LARGE SCALE GENOMIC DNA]</scope>
    <source>
        <strain evidence="1 2">20a</strain>
    </source>
</reference>
<accession>A0ABN4ZM27</accession>
<dbReference type="EMBL" id="CP020880">
    <property type="protein sequence ID" value="ART77567.1"/>
    <property type="molecule type" value="Genomic_DNA"/>
</dbReference>
<evidence type="ECO:0000313" key="2">
    <source>
        <dbReference type="Proteomes" id="UP000195573"/>
    </source>
</evidence>
<protein>
    <submittedName>
        <fullName evidence="1">Uncharacterized protein</fullName>
    </submittedName>
</protein>
<dbReference type="Proteomes" id="UP000195573">
    <property type="component" value="Chromosome"/>
</dbReference>
<keyword evidence="2" id="KW-1185">Reference proteome</keyword>
<evidence type="ECO:0000313" key="1">
    <source>
        <dbReference type="EMBL" id="ART77567.1"/>
    </source>
</evidence>